<feature type="signal peptide" evidence="1">
    <location>
        <begin position="1"/>
        <end position="19"/>
    </location>
</feature>
<proteinExistence type="predicted"/>
<gene>
    <name evidence="2" type="ORF">SAMN05444266_105466</name>
</gene>
<dbReference type="STRING" id="1419482.SAMN05444266_105466"/>
<dbReference type="RefSeq" id="WP_073082572.1">
    <property type="nucleotide sequence ID" value="NZ_FRBL01000005.1"/>
</dbReference>
<keyword evidence="3" id="KW-1185">Reference proteome</keyword>
<dbReference type="EMBL" id="FRBL01000005">
    <property type="protein sequence ID" value="SHL91742.1"/>
    <property type="molecule type" value="Genomic_DNA"/>
</dbReference>
<sequence>MKKVLCTWCLLIACCFAIAQQPPASSLIIYANTYQQGLYHTFREFQTNAPSENGNLVIKDRSSAAQMYLLADKNQLVIRDATGERKVKDYWGYCDGQHIYVRDNGLNKIIETGYYCIYFQRRMQPAGRTYNPADMTTGPMNVSVECYKVINIITGEILELSAYNLKKYILPQDPELLQEFRTDKEKKDKLLWYIRKFNQRNHPVI</sequence>
<evidence type="ECO:0008006" key="4">
    <source>
        <dbReference type="Google" id="ProtNLM"/>
    </source>
</evidence>
<accession>A0A1M7EIZ2</accession>
<dbReference type="Proteomes" id="UP000184420">
    <property type="component" value="Unassembled WGS sequence"/>
</dbReference>
<dbReference type="OrthoDB" id="663116at2"/>
<evidence type="ECO:0000313" key="2">
    <source>
        <dbReference type="EMBL" id="SHL91742.1"/>
    </source>
</evidence>
<evidence type="ECO:0000256" key="1">
    <source>
        <dbReference type="SAM" id="SignalP"/>
    </source>
</evidence>
<evidence type="ECO:0000313" key="3">
    <source>
        <dbReference type="Proteomes" id="UP000184420"/>
    </source>
</evidence>
<keyword evidence="1" id="KW-0732">Signal</keyword>
<name>A0A1M7EIZ2_9BACT</name>
<protein>
    <recommendedName>
        <fullName evidence="4">GLPGLI family protein</fullName>
    </recommendedName>
</protein>
<feature type="chain" id="PRO_5011957882" description="GLPGLI family protein" evidence="1">
    <location>
        <begin position="20"/>
        <end position="205"/>
    </location>
</feature>
<organism evidence="2 3">
    <name type="scientific">Chitinophaga jiangningensis</name>
    <dbReference type="NCBI Taxonomy" id="1419482"/>
    <lineage>
        <taxon>Bacteria</taxon>
        <taxon>Pseudomonadati</taxon>
        <taxon>Bacteroidota</taxon>
        <taxon>Chitinophagia</taxon>
        <taxon>Chitinophagales</taxon>
        <taxon>Chitinophagaceae</taxon>
        <taxon>Chitinophaga</taxon>
    </lineage>
</organism>
<dbReference type="AlphaFoldDB" id="A0A1M7EIZ2"/>
<reference evidence="2 3" key="1">
    <citation type="submission" date="2016-11" db="EMBL/GenBank/DDBJ databases">
        <authorList>
            <person name="Jaros S."/>
            <person name="Januszkiewicz K."/>
            <person name="Wedrychowicz H."/>
        </authorList>
    </citation>
    <scope>NUCLEOTIDE SEQUENCE [LARGE SCALE GENOMIC DNA]</scope>
    <source>
        <strain evidence="2 3">DSM 27406</strain>
    </source>
</reference>